<accession>A0A1I2MI23</accession>
<dbReference type="RefSeq" id="WP_027638916.1">
    <property type="nucleotide sequence ID" value="NZ_CABMJC010000003.1"/>
</dbReference>
<dbReference type="STRING" id="1529.SAMN04487885_11515"/>
<dbReference type="Proteomes" id="UP000182135">
    <property type="component" value="Unassembled WGS sequence"/>
</dbReference>
<protein>
    <submittedName>
        <fullName evidence="1">Uncharacterized protein</fullName>
    </submittedName>
</protein>
<dbReference type="AlphaFoldDB" id="A0A1I2MI23"/>
<gene>
    <name evidence="1" type="ORF">SAMN04487885_11515</name>
</gene>
<keyword evidence="2" id="KW-1185">Reference proteome</keyword>
<dbReference type="OrthoDB" id="2025022at2"/>
<reference evidence="1 2" key="1">
    <citation type="submission" date="2016-10" db="EMBL/GenBank/DDBJ databases">
        <authorList>
            <person name="de Groot N.N."/>
        </authorList>
    </citation>
    <scope>NUCLEOTIDE SEQUENCE [LARGE SCALE GENOMIC DNA]</scope>
    <source>
        <strain evidence="1 2">NLAE-zl-G419</strain>
    </source>
</reference>
<organism evidence="1 2">
    <name type="scientific">Clostridium cadaveris</name>
    <dbReference type="NCBI Taxonomy" id="1529"/>
    <lineage>
        <taxon>Bacteria</taxon>
        <taxon>Bacillati</taxon>
        <taxon>Bacillota</taxon>
        <taxon>Clostridia</taxon>
        <taxon>Eubacteriales</taxon>
        <taxon>Clostridiaceae</taxon>
        <taxon>Clostridium</taxon>
    </lineage>
</organism>
<proteinExistence type="predicted"/>
<name>A0A1I2MI23_9CLOT</name>
<dbReference type="eggNOG" id="ENOG502ZWEG">
    <property type="taxonomic scope" value="Bacteria"/>
</dbReference>
<sequence length="117" mass="13530">MTKNITCKEAQIALETAGLDNFSDRFASVIDMRIDRCMKKDMFTLEGYKVVSGFFNKKLELLRPQFDIKVSVPTLIFTDMHAENFFIGFLAGCRLLEFSQSYWGHTNSLFIHLTNFI</sequence>
<dbReference type="GeneID" id="90544095"/>
<dbReference type="EMBL" id="FOOE01000015">
    <property type="protein sequence ID" value="SFF91144.1"/>
    <property type="molecule type" value="Genomic_DNA"/>
</dbReference>
<evidence type="ECO:0000313" key="1">
    <source>
        <dbReference type="EMBL" id="SFF91144.1"/>
    </source>
</evidence>
<evidence type="ECO:0000313" key="2">
    <source>
        <dbReference type="Proteomes" id="UP000182135"/>
    </source>
</evidence>